<evidence type="ECO:0000313" key="4">
    <source>
        <dbReference type="Proteomes" id="UP000299102"/>
    </source>
</evidence>
<dbReference type="PANTHER" id="PTHR42648:SF28">
    <property type="entry name" value="TRANSPOSON-ENCODED PROTEIN WITH RIBONUCLEASE H-LIKE AND RETROVIRUS ZINC FINGER-LIKE DOMAINS"/>
    <property type="match status" value="1"/>
</dbReference>
<dbReference type="PROSITE" id="PS50994">
    <property type="entry name" value="INTEGRASE"/>
    <property type="match status" value="1"/>
</dbReference>
<reference evidence="3 4" key="1">
    <citation type="journal article" date="2019" name="Commun. Biol.">
        <title>The bagworm genome reveals a unique fibroin gene that provides high tensile strength.</title>
        <authorList>
            <person name="Kono N."/>
            <person name="Nakamura H."/>
            <person name="Ohtoshi R."/>
            <person name="Tomita M."/>
            <person name="Numata K."/>
            <person name="Arakawa K."/>
        </authorList>
    </citation>
    <scope>NUCLEOTIDE SEQUENCE [LARGE SCALE GENOMIC DNA]</scope>
</reference>
<name>A0A4C1ZSN8_EUMVA</name>
<gene>
    <name evidence="3" type="ORF">EVAR_66190_1</name>
</gene>
<feature type="compositionally biased region" description="Polar residues" evidence="1">
    <location>
        <begin position="253"/>
        <end position="262"/>
    </location>
</feature>
<accession>A0A4C1ZSN8</accession>
<protein>
    <submittedName>
        <fullName evidence="3">Retrovirus-related Pol polyprotein from transposon TNT 1-94</fullName>
    </submittedName>
</protein>
<dbReference type="AlphaFoldDB" id="A0A4C1ZSN8"/>
<sequence>MIIRTSNLSAESVKFVKTKDKIKHIIEDFINKAENITGNKVKTVRSDNGLEFENRDVKEIFTSRGITHQTTVPYTPEQNGKVERENRTLVVVARTMIHERNLPKKLWAEAISRAVFVLNRTGKSREDGISPFEVWTGKTYDIHRLRAFGTEVYVHIPKERRRKWDKKEKKCLMVGYEEDVKGYRIYYAQKNTVEIKWDIVFLQEEEKEKPQAKGGEGQTVVSLNLEEETVQESSPETGIDEIVIPELKETTHASSILENNSESDSDYLPCSEEEHLIEGSSPPREERTKRVRK</sequence>
<evidence type="ECO:0000256" key="1">
    <source>
        <dbReference type="SAM" id="MobiDB-lite"/>
    </source>
</evidence>
<dbReference type="GO" id="GO:0003676">
    <property type="term" value="F:nucleic acid binding"/>
    <property type="evidence" value="ECO:0007669"/>
    <property type="project" value="InterPro"/>
</dbReference>
<dbReference type="InterPro" id="IPR001584">
    <property type="entry name" value="Integrase_cat-core"/>
</dbReference>
<dbReference type="Proteomes" id="UP000299102">
    <property type="component" value="Unassembled WGS sequence"/>
</dbReference>
<dbReference type="InterPro" id="IPR036397">
    <property type="entry name" value="RNaseH_sf"/>
</dbReference>
<feature type="region of interest" description="Disordered" evidence="1">
    <location>
        <begin position="253"/>
        <end position="293"/>
    </location>
</feature>
<dbReference type="InterPro" id="IPR012337">
    <property type="entry name" value="RNaseH-like_sf"/>
</dbReference>
<organism evidence="3 4">
    <name type="scientific">Eumeta variegata</name>
    <name type="common">Bagworm moth</name>
    <name type="synonym">Eumeta japonica</name>
    <dbReference type="NCBI Taxonomy" id="151549"/>
    <lineage>
        <taxon>Eukaryota</taxon>
        <taxon>Metazoa</taxon>
        <taxon>Ecdysozoa</taxon>
        <taxon>Arthropoda</taxon>
        <taxon>Hexapoda</taxon>
        <taxon>Insecta</taxon>
        <taxon>Pterygota</taxon>
        <taxon>Neoptera</taxon>
        <taxon>Endopterygota</taxon>
        <taxon>Lepidoptera</taxon>
        <taxon>Glossata</taxon>
        <taxon>Ditrysia</taxon>
        <taxon>Tineoidea</taxon>
        <taxon>Psychidae</taxon>
        <taxon>Oiketicinae</taxon>
        <taxon>Eumeta</taxon>
    </lineage>
</organism>
<feature type="compositionally biased region" description="Basic and acidic residues" evidence="1">
    <location>
        <begin position="272"/>
        <end position="293"/>
    </location>
</feature>
<dbReference type="InterPro" id="IPR039537">
    <property type="entry name" value="Retrotran_Ty1/copia-like"/>
</dbReference>
<keyword evidence="4" id="KW-1185">Reference proteome</keyword>
<dbReference type="Gene3D" id="3.30.420.10">
    <property type="entry name" value="Ribonuclease H-like superfamily/Ribonuclease H"/>
    <property type="match status" value="1"/>
</dbReference>
<dbReference type="PANTHER" id="PTHR42648">
    <property type="entry name" value="TRANSPOSASE, PUTATIVE-RELATED"/>
    <property type="match status" value="1"/>
</dbReference>
<comment type="caution">
    <text evidence="3">The sequence shown here is derived from an EMBL/GenBank/DDBJ whole genome shotgun (WGS) entry which is preliminary data.</text>
</comment>
<dbReference type="EMBL" id="BGZK01002028">
    <property type="protein sequence ID" value="GBP89773.1"/>
    <property type="molecule type" value="Genomic_DNA"/>
</dbReference>
<feature type="domain" description="Integrase catalytic" evidence="2">
    <location>
        <begin position="1"/>
        <end position="139"/>
    </location>
</feature>
<dbReference type="SUPFAM" id="SSF53098">
    <property type="entry name" value="Ribonuclease H-like"/>
    <property type="match status" value="1"/>
</dbReference>
<dbReference type="OrthoDB" id="413361at2759"/>
<dbReference type="GO" id="GO:0015074">
    <property type="term" value="P:DNA integration"/>
    <property type="evidence" value="ECO:0007669"/>
    <property type="project" value="InterPro"/>
</dbReference>
<dbReference type="STRING" id="151549.A0A4C1ZSN8"/>
<dbReference type="InterPro" id="IPR057670">
    <property type="entry name" value="SH3_retrovirus"/>
</dbReference>
<dbReference type="Pfam" id="PF25597">
    <property type="entry name" value="SH3_retrovirus"/>
    <property type="match status" value="1"/>
</dbReference>
<proteinExistence type="predicted"/>
<evidence type="ECO:0000313" key="3">
    <source>
        <dbReference type="EMBL" id="GBP89773.1"/>
    </source>
</evidence>
<evidence type="ECO:0000259" key="2">
    <source>
        <dbReference type="PROSITE" id="PS50994"/>
    </source>
</evidence>